<accession>A0A8X7CNV3</accession>
<keyword evidence="3" id="KW-1185">Reference proteome</keyword>
<feature type="region of interest" description="Disordered" evidence="1">
    <location>
        <begin position="37"/>
        <end position="57"/>
    </location>
</feature>
<evidence type="ECO:0000313" key="3">
    <source>
        <dbReference type="Proteomes" id="UP000886998"/>
    </source>
</evidence>
<sequence>MHSNVSHTIDSIAPYAPDDDPELADLYSRQAYLDQRRLQAPRKGTNTTQNNYSTAVDNLIRPNTSYAQAAGIKTT</sequence>
<dbReference type="Proteomes" id="UP000886998">
    <property type="component" value="Unassembled WGS sequence"/>
</dbReference>
<proteinExistence type="predicted"/>
<feature type="compositionally biased region" description="Polar residues" evidence="1">
    <location>
        <begin position="44"/>
        <end position="57"/>
    </location>
</feature>
<protein>
    <submittedName>
        <fullName evidence="2">Uncharacterized protein</fullName>
    </submittedName>
</protein>
<evidence type="ECO:0000256" key="1">
    <source>
        <dbReference type="SAM" id="MobiDB-lite"/>
    </source>
</evidence>
<reference evidence="2" key="1">
    <citation type="submission" date="2020-08" db="EMBL/GenBank/DDBJ databases">
        <title>Multicomponent nature underlies the extraordinary mechanical properties of spider dragline silk.</title>
        <authorList>
            <person name="Kono N."/>
            <person name="Nakamura H."/>
            <person name="Mori M."/>
            <person name="Yoshida Y."/>
            <person name="Ohtoshi R."/>
            <person name="Malay A.D."/>
            <person name="Moran D.A.P."/>
            <person name="Tomita M."/>
            <person name="Numata K."/>
            <person name="Arakawa K."/>
        </authorList>
    </citation>
    <scope>NUCLEOTIDE SEQUENCE</scope>
</reference>
<gene>
    <name evidence="2" type="ORF">TNIN_344221</name>
</gene>
<feature type="region of interest" description="Disordered" evidence="1">
    <location>
        <begin position="1"/>
        <end position="21"/>
    </location>
</feature>
<evidence type="ECO:0000313" key="2">
    <source>
        <dbReference type="EMBL" id="GFY75243.1"/>
    </source>
</evidence>
<name>A0A8X7CNV3_9ARAC</name>
<dbReference type="EMBL" id="BMAV01021234">
    <property type="protein sequence ID" value="GFY75243.1"/>
    <property type="molecule type" value="Genomic_DNA"/>
</dbReference>
<organism evidence="2 3">
    <name type="scientific">Trichonephila inaurata madagascariensis</name>
    <dbReference type="NCBI Taxonomy" id="2747483"/>
    <lineage>
        <taxon>Eukaryota</taxon>
        <taxon>Metazoa</taxon>
        <taxon>Ecdysozoa</taxon>
        <taxon>Arthropoda</taxon>
        <taxon>Chelicerata</taxon>
        <taxon>Arachnida</taxon>
        <taxon>Araneae</taxon>
        <taxon>Araneomorphae</taxon>
        <taxon>Entelegynae</taxon>
        <taxon>Araneoidea</taxon>
        <taxon>Nephilidae</taxon>
        <taxon>Trichonephila</taxon>
        <taxon>Trichonephila inaurata</taxon>
    </lineage>
</organism>
<comment type="caution">
    <text evidence="2">The sequence shown here is derived from an EMBL/GenBank/DDBJ whole genome shotgun (WGS) entry which is preliminary data.</text>
</comment>
<dbReference type="AlphaFoldDB" id="A0A8X7CNV3"/>